<evidence type="ECO:0000256" key="1">
    <source>
        <dbReference type="SAM" id="MobiDB-lite"/>
    </source>
</evidence>
<sequence>MIQQLHLEFLELFTSSSASSYATDHEIKLLCPQIRHLFSQLTLLSLFEQAVMRWRIAQRMILLVEAQITWLTEVLPTFAEPDAWKVHTLRNVVGAVTEDPLAVERLYRAGIPVWFYCSLNLEPSTKVQRWADDNKVHLRVPYSWISFDDDTPVWPTVYNGSVQASQDRYRKMAVECWTIAFPAAIFGADLIQNGVHYSTVQPSASSSQSTGGPSSLSQSTRGPSSSSQIADSGPSRLSSACSFHTRTPSMDRSSQPHKKQKTGKNPPVVQCSKFLEPNSPIMPHAFPQWIKAAESASAKFKLSEYPCTGVNRGYVLPEPAVFANHENETSCQQYFLTYLKVREVFIAAISLLGPVVCQRSPKDWRRLVSLELHGSLNTETNKATAKLELCQEMNKVAARMGSSFSIDLTNLSQNSSRWKGHTYNYVPDDVQREQEFLLLDRFLYRLVPRHEDHGEHKYDASTREDRNLIIEDVLFSDGPPPFNHPDPRVRQDTLHAFFQIMKGWTRSVSPMHPKTVDAGERLGSEHLRGTGELKDTEYVLAYFYIYTFAHFFRQAPIMPHFI</sequence>
<evidence type="ECO:0000313" key="3">
    <source>
        <dbReference type="Proteomes" id="UP000772434"/>
    </source>
</evidence>
<dbReference type="Proteomes" id="UP000772434">
    <property type="component" value="Unassembled WGS sequence"/>
</dbReference>
<keyword evidence="3" id="KW-1185">Reference proteome</keyword>
<feature type="compositionally biased region" description="Polar residues" evidence="1">
    <location>
        <begin position="235"/>
        <end position="253"/>
    </location>
</feature>
<evidence type="ECO:0000313" key="2">
    <source>
        <dbReference type="EMBL" id="KAF9059643.1"/>
    </source>
</evidence>
<reference evidence="2" key="1">
    <citation type="submission" date="2020-11" db="EMBL/GenBank/DDBJ databases">
        <authorList>
            <consortium name="DOE Joint Genome Institute"/>
            <person name="Ahrendt S."/>
            <person name="Riley R."/>
            <person name="Andreopoulos W."/>
            <person name="Labutti K."/>
            <person name="Pangilinan J."/>
            <person name="Ruiz-Duenas F.J."/>
            <person name="Barrasa J.M."/>
            <person name="Sanchez-Garcia M."/>
            <person name="Camarero S."/>
            <person name="Miyauchi S."/>
            <person name="Serrano A."/>
            <person name="Linde D."/>
            <person name="Babiker R."/>
            <person name="Drula E."/>
            <person name="Ayuso-Fernandez I."/>
            <person name="Pacheco R."/>
            <person name="Padilla G."/>
            <person name="Ferreira P."/>
            <person name="Barriuso J."/>
            <person name="Kellner H."/>
            <person name="Castanera R."/>
            <person name="Alfaro M."/>
            <person name="Ramirez L."/>
            <person name="Pisabarro A.G."/>
            <person name="Kuo A."/>
            <person name="Tritt A."/>
            <person name="Lipzen A."/>
            <person name="He G."/>
            <person name="Yan M."/>
            <person name="Ng V."/>
            <person name="Cullen D."/>
            <person name="Martin F."/>
            <person name="Rosso M.-N."/>
            <person name="Henrissat B."/>
            <person name="Hibbett D."/>
            <person name="Martinez A.T."/>
            <person name="Grigoriev I.V."/>
        </authorList>
    </citation>
    <scope>NUCLEOTIDE SEQUENCE</scope>
    <source>
        <strain evidence="2">AH 40177</strain>
    </source>
</reference>
<protein>
    <submittedName>
        <fullName evidence="2">Uncharacterized protein</fullName>
    </submittedName>
</protein>
<proteinExistence type="predicted"/>
<accession>A0A9P5TZN2</accession>
<name>A0A9P5TZN2_9AGAR</name>
<dbReference type="AlphaFoldDB" id="A0A9P5TZN2"/>
<feature type="compositionally biased region" description="Low complexity" evidence="1">
    <location>
        <begin position="201"/>
        <end position="227"/>
    </location>
</feature>
<dbReference type="EMBL" id="JADNRY010000287">
    <property type="protein sequence ID" value="KAF9059643.1"/>
    <property type="molecule type" value="Genomic_DNA"/>
</dbReference>
<feature type="region of interest" description="Disordered" evidence="1">
    <location>
        <begin position="201"/>
        <end position="269"/>
    </location>
</feature>
<organism evidence="2 3">
    <name type="scientific">Rhodocollybia butyracea</name>
    <dbReference type="NCBI Taxonomy" id="206335"/>
    <lineage>
        <taxon>Eukaryota</taxon>
        <taxon>Fungi</taxon>
        <taxon>Dikarya</taxon>
        <taxon>Basidiomycota</taxon>
        <taxon>Agaricomycotina</taxon>
        <taxon>Agaricomycetes</taxon>
        <taxon>Agaricomycetidae</taxon>
        <taxon>Agaricales</taxon>
        <taxon>Marasmiineae</taxon>
        <taxon>Omphalotaceae</taxon>
        <taxon>Rhodocollybia</taxon>
    </lineage>
</organism>
<gene>
    <name evidence="2" type="ORF">BDP27DRAFT_1371270</name>
</gene>
<comment type="caution">
    <text evidence="2">The sequence shown here is derived from an EMBL/GenBank/DDBJ whole genome shotgun (WGS) entry which is preliminary data.</text>
</comment>
<dbReference type="OrthoDB" id="2634326at2759"/>